<gene>
    <name evidence="4" type="ORF">FSB_LOCUS35534</name>
</gene>
<evidence type="ECO:0000256" key="2">
    <source>
        <dbReference type="ARBA" id="ARBA00022694"/>
    </source>
</evidence>
<dbReference type="GO" id="GO:0000379">
    <property type="term" value="P:tRNA-type intron splice site recognition and cleavage"/>
    <property type="evidence" value="ECO:0007669"/>
    <property type="project" value="TreeGrafter"/>
</dbReference>
<name>A0A2N9H6E5_FAGSY</name>
<dbReference type="EMBL" id="OIVN01002944">
    <property type="protein sequence ID" value="SPD07652.1"/>
    <property type="molecule type" value="Genomic_DNA"/>
</dbReference>
<dbReference type="GO" id="GO:0000214">
    <property type="term" value="C:tRNA-intron endonuclease complex"/>
    <property type="evidence" value="ECO:0007669"/>
    <property type="project" value="TreeGrafter"/>
</dbReference>
<keyword evidence="2" id="KW-0819">tRNA processing</keyword>
<reference evidence="4" key="1">
    <citation type="submission" date="2018-02" db="EMBL/GenBank/DDBJ databases">
        <authorList>
            <person name="Cohen D.B."/>
            <person name="Kent A.D."/>
        </authorList>
    </citation>
    <scope>NUCLEOTIDE SEQUENCE</scope>
</reference>
<dbReference type="AlphaFoldDB" id="A0A2N9H6E5"/>
<proteinExistence type="inferred from homology"/>
<dbReference type="Pfam" id="PF12928">
    <property type="entry name" value="tRNA_int_end_N2"/>
    <property type="match status" value="1"/>
</dbReference>
<dbReference type="PANTHER" id="PTHR21027">
    <property type="entry name" value="TRNA-SPLICING ENDONUCLEASE SUBUNIT SEN54"/>
    <property type="match status" value="1"/>
</dbReference>
<feature type="domain" description="tRNA-splicing endonuclease subunit Sen54 N-terminal" evidence="3">
    <location>
        <begin position="36"/>
        <end position="98"/>
    </location>
</feature>
<dbReference type="InterPro" id="IPR024337">
    <property type="entry name" value="tRNA_splic_suSen54"/>
</dbReference>
<dbReference type="InterPro" id="IPR024336">
    <property type="entry name" value="tRNA_splic_suSen54_N"/>
</dbReference>
<organism evidence="4">
    <name type="scientific">Fagus sylvatica</name>
    <name type="common">Beechnut</name>
    <dbReference type="NCBI Taxonomy" id="28930"/>
    <lineage>
        <taxon>Eukaryota</taxon>
        <taxon>Viridiplantae</taxon>
        <taxon>Streptophyta</taxon>
        <taxon>Embryophyta</taxon>
        <taxon>Tracheophyta</taxon>
        <taxon>Spermatophyta</taxon>
        <taxon>Magnoliopsida</taxon>
        <taxon>eudicotyledons</taxon>
        <taxon>Gunneridae</taxon>
        <taxon>Pentapetalae</taxon>
        <taxon>rosids</taxon>
        <taxon>fabids</taxon>
        <taxon>Fagales</taxon>
        <taxon>Fagaceae</taxon>
        <taxon>Fagus</taxon>
    </lineage>
</organism>
<evidence type="ECO:0000256" key="1">
    <source>
        <dbReference type="ARBA" id="ARBA00005736"/>
    </source>
</evidence>
<evidence type="ECO:0000259" key="3">
    <source>
        <dbReference type="Pfam" id="PF12928"/>
    </source>
</evidence>
<evidence type="ECO:0000313" key="4">
    <source>
        <dbReference type="EMBL" id="SPD07652.1"/>
    </source>
</evidence>
<sequence length="263" mass="29575">MEAVDWESSSGGSSDTEAYLQDTKYEDDVEHHFTSGSISKLQFRKDKCKAHWIDETGMAEVVENKGKMWRTMGIVRSGKIYYSIEETLFLMEIGALLLLDDNGTSLSLKDIYAKASGGSWELFEIYRHLKSLGYIVGRHGIAWSMKGVKSNCQSVSLQGSPQRSEVVDLEPEDERSIVGLFNHMHINEARPIFDVYLPNSKFRKSSPGDPSFVICLTRGDLPSIADVEVLERQCGGIPLLFCHLEHGRVSFFSFDEVELPILP</sequence>
<dbReference type="PANTHER" id="PTHR21027:SF1">
    <property type="entry name" value="TRNA-SPLICING ENDONUCLEASE SUBUNIT SEN54"/>
    <property type="match status" value="1"/>
</dbReference>
<protein>
    <recommendedName>
        <fullName evidence="3">tRNA-splicing endonuclease subunit Sen54 N-terminal domain-containing protein</fullName>
    </recommendedName>
</protein>
<comment type="similarity">
    <text evidence="1">Belongs to the SEN54 family.</text>
</comment>
<accession>A0A2N9H6E5</accession>